<gene>
    <name evidence="3" type="ORF">FBD94_16665</name>
</gene>
<dbReference type="InterPro" id="IPR007527">
    <property type="entry name" value="Znf_SWIM"/>
</dbReference>
<reference evidence="3 4" key="1">
    <citation type="submission" date="2019-04" db="EMBL/GenBank/DDBJ databases">
        <title>Pedobacter sp. RP-1-16 sp. nov., isolated from Arctic soil.</title>
        <authorList>
            <person name="Dahal R.H."/>
            <person name="Kim D.-U."/>
        </authorList>
    </citation>
    <scope>NUCLEOTIDE SEQUENCE [LARGE SCALE GENOMIC DNA]</scope>
    <source>
        <strain evidence="3 4">RP-1-16</strain>
    </source>
</reference>
<name>A0A4U1G6X0_9SPHI</name>
<dbReference type="EMBL" id="SWDX01000006">
    <property type="protein sequence ID" value="TKC59164.1"/>
    <property type="molecule type" value="Genomic_DNA"/>
</dbReference>
<dbReference type="GO" id="GO:0008270">
    <property type="term" value="F:zinc ion binding"/>
    <property type="evidence" value="ECO:0007669"/>
    <property type="project" value="UniProtKB-KW"/>
</dbReference>
<sequence length="441" mass="49261">MTDLQIQYKGISTYTKSKGISSLVLAHQTEIETVNNIPCFFWGSLTDPYVTAKCWSTIAKVVRSSFGPIPASLRDPIVSAGTERIRFEGFSSCNGVYVRLDMKPEAIDGEFIATGTTNVDFNDPMLNALNSIQKNEKVTLAVGQQDMQVITANTKVTEKKVTLPMRWIKGLTSVQLYLADTDLRFELSKIQTIQLFQTLPKGNVKGDFFITKRAGKFMFSTLATADGARIGGMHRLRLLEGILAIVDKIYVYESADRETCAIVCEFGKMQLLMAFSPDAYRGFSGEGKALEHMTENLPVEWMYGLNSLLKSNETFDPTLLSIEHDIDSGTMDQLTSSLSSIGLLGYDVMARSHFYRQLPFKTERILSLNPRLKNAKKLIENSDVTIVEKKDGYVEANVKGSGVVHKVVIDHNGYRCTCEWFTTYQGKRGICKHVLALKMLV</sequence>
<protein>
    <submittedName>
        <fullName evidence="3">SWIM zinc finger family protein</fullName>
    </submittedName>
</protein>
<accession>A0A4U1G6X0</accession>
<dbReference type="PROSITE" id="PS50966">
    <property type="entry name" value="ZF_SWIM"/>
    <property type="match status" value="1"/>
</dbReference>
<comment type="caution">
    <text evidence="3">The sequence shown here is derived from an EMBL/GenBank/DDBJ whole genome shotgun (WGS) entry which is preliminary data.</text>
</comment>
<evidence type="ECO:0000313" key="3">
    <source>
        <dbReference type="EMBL" id="TKC59164.1"/>
    </source>
</evidence>
<feature type="domain" description="SWIM-type" evidence="2">
    <location>
        <begin position="405"/>
        <end position="437"/>
    </location>
</feature>
<evidence type="ECO:0000259" key="2">
    <source>
        <dbReference type="PROSITE" id="PS50966"/>
    </source>
</evidence>
<keyword evidence="1" id="KW-0863">Zinc-finger</keyword>
<dbReference type="AlphaFoldDB" id="A0A4U1G6X0"/>
<evidence type="ECO:0000313" key="4">
    <source>
        <dbReference type="Proteomes" id="UP000309594"/>
    </source>
</evidence>
<dbReference type="RefSeq" id="WP_136881037.1">
    <property type="nucleotide sequence ID" value="NZ_SWDX01000006.1"/>
</dbReference>
<organism evidence="3 4">
    <name type="scientific">Pedobacter hiemivivus</name>
    <dbReference type="NCBI Taxonomy" id="2530454"/>
    <lineage>
        <taxon>Bacteria</taxon>
        <taxon>Pseudomonadati</taxon>
        <taxon>Bacteroidota</taxon>
        <taxon>Sphingobacteriia</taxon>
        <taxon>Sphingobacteriales</taxon>
        <taxon>Sphingobacteriaceae</taxon>
        <taxon>Pedobacter</taxon>
    </lineage>
</organism>
<proteinExistence type="predicted"/>
<dbReference type="Proteomes" id="UP000309594">
    <property type="component" value="Unassembled WGS sequence"/>
</dbReference>
<keyword evidence="1" id="KW-0479">Metal-binding</keyword>
<keyword evidence="1" id="KW-0862">Zinc</keyword>
<evidence type="ECO:0000256" key="1">
    <source>
        <dbReference type="PROSITE-ProRule" id="PRU00325"/>
    </source>
</evidence>